<evidence type="ECO:0000256" key="5">
    <source>
        <dbReference type="SAM" id="MobiDB-lite"/>
    </source>
</evidence>
<accession>A0A4C2EAU0</accession>
<evidence type="ECO:0000259" key="7">
    <source>
        <dbReference type="PROSITE" id="PS50404"/>
    </source>
</evidence>
<dbReference type="GO" id="GO:0005085">
    <property type="term" value="F:guanyl-nucleotide exchange factor activity"/>
    <property type="evidence" value="ECO:0007669"/>
    <property type="project" value="UniProtKB-ARBA"/>
</dbReference>
<dbReference type="Pfam" id="PF00043">
    <property type="entry name" value="GST_C"/>
    <property type="match status" value="1"/>
</dbReference>
<dbReference type="InterPro" id="IPR036433">
    <property type="entry name" value="EF1B_G_C_sf"/>
</dbReference>
<comment type="caution">
    <text evidence="9">The sequence shown here is derived from an EMBL/GenBank/DDBJ whole genome shotgun (WGS) entry which is preliminary data.</text>
</comment>
<dbReference type="FunFam" id="1.20.1050.10:FF:000006">
    <property type="entry name" value="Elongation factor 1 gamma"/>
    <property type="match status" value="1"/>
</dbReference>
<feature type="domain" description="EF-1-gamma C-terminal" evidence="6">
    <location>
        <begin position="248"/>
        <end position="409"/>
    </location>
</feature>
<reference evidence="9 10" key="1">
    <citation type="submission" date="2019-01" db="EMBL/GenBank/DDBJ databases">
        <title>Draft Genome Sequencing of Zygosaccharomyces mellis Ca-7.</title>
        <authorList>
            <person name="Shiwa Y."/>
            <person name="Kanesaki Y."/>
            <person name="Ishige T."/>
            <person name="Mura K."/>
            <person name="Hori T."/>
            <person name="Tamura T."/>
        </authorList>
    </citation>
    <scope>NUCLEOTIDE SEQUENCE [LARGE SCALE GENOMIC DNA]</scope>
    <source>
        <strain evidence="9 10">Ca-7</strain>
    </source>
</reference>
<evidence type="ECO:0000256" key="3">
    <source>
        <dbReference type="ARBA" id="ARBA00022917"/>
    </source>
</evidence>
<dbReference type="Pfam" id="PF02798">
    <property type="entry name" value="GST_N"/>
    <property type="match status" value="1"/>
</dbReference>
<dbReference type="InterPro" id="IPR004045">
    <property type="entry name" value="Glutathione_S-Trfase_N"/>
</dbReference>
<evidence type="ECO:0000256" key="1">
    <source>
        <dbReference type="ARBA" id="ARBA00004815"/>
    </source>
</evidence>
<evidence type="ECO:0000259" key="6">
    <source>
        <dbReference type="PROSITE" id="PS50040"/>
    </source>
</evidence>
<dbReference type="InterPro" id="IPR001662">
    <property type="entry name" value="EF1B_G_C"/>
</dbReference>
<evidence type="ECO:0008006" key="11">
    <source>
        <dbReference type="Google" id="ProtNLM"/>
    </source>
</evidence>
<dbReference type="SFLD" id="SFLDS00019">
    <property type="entry name" value="Glutathione_Transferase_(cytos"/>
    <property type="match status" value="1"/>
</dbReference>
<dbReference type="Gene3D" id="1.20.1050.10">
    <property type="match status" value="1"/>
</dbReference>
<dbReference type="InterPro" id="IPR040079">
    <property type="entry name" value="Glutathione_S-Trfase"/>
</dbReference>
<comment type="pathway">
    <text evidence="1">Protein biosynthesis; polypeptide chain elongation.</text>
</comment>
<keyword evidence="2 4" id="KW-0251">Elongation factor</keyword>
<name>A0A4C2EAU0_9SACH</name>
<dbReference type="InterPro" id="IPR010987">
    <property type="entry name" value="Glutathione-S-Trfase_C-like"/>
</dbReference>
<evidence type="ECO:0000256" key="4">
    <source>
        <dbReference type="PROSITE-ProRule" id="PRU00519"/>
    </source>
</evidence>
<feature type="domain" description="GST N-terminal" evidence="7">
    <location>
        <begin position="1"/>
        <end position="78"/>
    </location>
</feature>
<dbReference type="OrthoDB" id="249703at2759"/>
<feature type="region of interest" description="Disordered" evidence="5">
    <location>
        <begin position="206"/>
        <end position="252"/>
    </location>
</feature>
<dbReference type="EMBL" id="BIMX01000025">
    <property type="protein sequence ID" value="GCF01022.1"/>
    <property type="molecule type" value="Genomic_DNA"/>
</dbReference>
<dbReference type="Gene3D" id="3.40.30.10">
    <property type="entry name" value="Glutaredoxin"/>
    <property type="match status" value="1"/>
</dbReference>
<dbReference type="AlphaFoldDB" id="A0A4C2EAU0"/>
<dbReference type="InterPro" id="IPR004046">
    <property type="entry name" value="GST_C"/>
</dbReference>
<dbReference type="InterPro" id="IPR050802">
    <property type="entry name" value="EF-GSTs"/>
</dbReference>
<feature type="compositionally biased region" description="Basic and acidic residues" evidence="5">
    <location>
        <begin position="207"/>
        <end position="234"/>
    </location>
</feature>
<dbReference type="GO" id="GO:0005737">
    <property type="term" value="C:cytoplasm"/>
    <property type="evidence" value="ECO:0007669"/>
    <property type="project" value="TreeGrafter"/>
</dbReference>
<dbReference type="Proteomes" id="UP000301737">
    <property type="component" value="Unassembled WGS sequence"/>
</dbReference>
<keyword evidence="10" id="KW-1185">Reference proteome</keyword>
<dbReference type="Gene3D" id="3.30.70.1010">
    <property type="entry name" value="Translation elongation factor EF1B, gamma chain, conserved domain"/>
    <property type="match status" value="1"/>
</dbReference>
<dbReference type="Pfam" id="PF00647">
    <property type="entry name" value="EF1G"/>
    <property type="match status" value="1"/>
</dbReference>
<dbReference type="PROSITE" id="PS50040">
    <property type="entry name" value="EF1G_C"/>
    <property type="match status" value="1"/>
</dbReference>
<sequence>MSSRLYIIEGSPRGQIVADLVKYLKLDVDIITERESDTTYKKNFPLNKIPAFIGKNGFKLSETAAVVYYLVALANNEKLEKQLAGSSAEERAKILQWVTFANSDLASSAASALFLLLGLRPFNKKQLDTSVEELEKYAQAFEKRLLEYTYLATESFSLADVMCFFVWAFAFQGAVGAEFRKKFPQLMRWFNTIGAHPLVQFSHKGYKPSEKPLDPPQGKKKEQKKEQSKQEPAKKAPAAQQPPQEKKPKHELELLGKSSFPLEDWKRKYMNEDTRPTALPWFWEHYNPEEWSMWKVEYKYNDELTMTFMSNNLVGGFFTRLFTSVKYMFGAMVVYGENNNNGIIGAIMIRGQDYKAAFQVAPDWESYSFTKLDTSKPEDKAFVEDMWAWDKPVIVNGEPREISDGKVLK</sequence>
<evidence type="ECO:0000256" key="2">
    <source>
        <dbReference type="ARBA" id="ARBA00022768"/>
    </source>
</evidence>
<dbReference type="PROSITE" id="PS50405">
    <property type="entry name" value="GST_CTER"/>
    <property type="match status" value="1"/>
</dbReference>
<evidence type="ECO:0000259" key="8">
    <source>
        <dbReference type="PROSITE" id="PS50405"/>
    </source>
</evidence>
<dbReference type="GO" id="GO:0005634">
    <property type="term" value="C:nucleus"/>
    <property type="evidence" value="ECO:0007669"/>
    <property type="project" value="TreeGrafter"/>
</dbReference>
<dbReference type="SUPFAM" id="SSF89942">
    <property type="entry name" value="eEF1-gamma domain"/>
    <property type="match status" value="1"/>
</dbReference>
<evidence type="ECO:0000313" key="10">
    <source>
        <dbReference type="Proteomes" id="UP000301737"/>
    </source>
</evidence>
<gene>
    <name evidence="9" type="ORF">ZYGM_001654</name>
</gene>
<dbReference type="FunFam" id="3.40.30.10:FF:000142">
    <property type="entry name" value="Elongation factor 1 gamma"/>
    <property type="match status" value="1"/>
</dbReference>
<dbReference type="PANTHER" id="PTHR43986">
    <property type="entry name" value="ELONGATION FACTOR 1-GAMMA"/>
    <property type="match status" value="1"/>
</dbReference>
<protein>
    <recommendedName>
        <fullName evidence="11">Elongation factor 1-gamma 1</fullName>
    </recommendedName>
</protein>
<dbReference type="PROSITE" id="PS50404">
    <property type="entry name" value="GST_NTER"/>
    <property type="match status" value="1"/>
</dbReference>
<proteinExistence type="predicted"/>
<evidence type="ECO:0000313" key="9">
    <source>
        <dbReference type="EMBL" id="GCF01022.1"/>
    </source>
</evidence>
<dbReference type="PANTHER" id="PTHR43986:SF1">
    <property type="entry name" value="ELONGATION FACTOR 1-GAMMA"/>
    <property type="match status" value="1"/>
</dbReference>
<keyword evidence="3 4" id="KW-0648">Protein biosynthesis</keyword>
<dbReference type="SMART" id="SM01183">
    <property type="entry name" value="EF1G"/>
    <property type="match status" value="1"/>
</dbReference>
<dbReference type="FunFam" id="3.30.70.1010:FF:000001">
    <property type="entry name" value="Elongation factor 1-gamma 1"/>
    <property type="match status" value="1"/>
</dbReference>
<dbReference type="SUPFAM" id="SSF52833">
    <property type="entry name" value="Thioredoxin-like"/>
    <property type="match status" value="1"/>
</dbReference>
<dbReference type="SFLD" id="SFLDG00358">
    <property type="entry name" value="Main_(cytGST)"/>
    <property type="match status" value="1"/>
</dbReference>
<dbReference type="SUPFAM" id="SSF47616">
    <property type="entry name" value="GST C-terminal domain-like"/>
    <property type="match status" value="1"/>
</dbReference>
<dbReference type="InterPro" id="IPR036282">
    <property type="entry name" value="Glutathione-S-Trfase_C_sf"/>
</dbReference>
<organism evidence="9 10">
    <name type="scientific">Zygosaccharomyces mellis</name>
    <dbReference type="NCBI Taxonomy" id="42258"/>
    <lineage>
        <taxon>Eukaryota</taxon>
        <taxon>Fungi</taxon>
        <taxon>Dikarya</taxon>
        <taxon>Ascomycota</taxon>
        <taxon>Saccharomycotina</taxon>
        <taxon>Saccharomycetes</taxon>
        <taxon>Saccharomycetales</taxon>
        <taxon>Saccharomycetaceae</taxon>
        <taxon>Zygosaccharomyces</taxon>
    </lineage>
</organism>
<feature type="domain" description="GST C-terminal" evidence="8">
    <location>
        <begin position="87"/>
        <end position="213"/>
    </location>
</feature>
<dbReference type="InterPro" id="IPR036249">
    <property type="entry name" value="Thioredoxin-like_sf"/>
</dbReference>
<dbReference type="CDD" id="cd03181">
    <property type="entry name" value="GST_C_EF1Bgamma_like"/>
    <property type="match status" value="1"/>
</dbReference>
<dbReference type="GO" id="GO:0003746">
    <property type="term" value="F:translation elongation factor activity"/>
    <property type="evidence" value="ECO:0007669"/>
    <property type="project" value="UniProtKB-UniRule"/>
</dbReference>